<geneLocation type="plasmid" evidence="2">
    <name>unnamed5</name>
</geneLocation>
<gene>
    <name evidence="2" type="ORF">RF672_16065</name>
</gene>
<name>A0ABD5D445_LACPA</name>
<feature type="transmembrane region" description="Helical" evidence="1">
    <location>
        <begin position="12"/>
        <end position="33"/>
    </location>
</feature>
<dbReference type="Proteomes" id="UP001268544">
    <property type="component" value="Unassembled WGS sequence"/>
</dbReference>
<evidence type="ECO:0000313" key="3">
    <source>
        <dbReference type="Proteomes" id="UP001268544"/>
    </source>
</evidence>
<feature type="transmembrane region" description="Helical" evidence="1">
    <location>
        <begin position="138"/>
        <end position="160"/>
    </location>
</feature>
<accession>A0ABD5D445</accession>
<protein>
    <recommendedName>
        <fullName evidence="4">DUF2975 domain-containing protein</fullName>
    </recommendedName>
</protein>
<keyword evidence="1" id="KW-0812">Transmembrane</keyword>
<proteinExistence type="predicted"/>
<dbReference type="EMBL" id="JAVKVH010000005">
    <property type="protein sequence ID" value="MDR7626048.1"/>
    <property type="molecule type" value="Genomic_DNA"/>
</dbReference>
<evidence type="ECO:0000313" key="2">
    <source>
        <dbReference type="EMBL" id="MDR7626048.1"/>
    </source>
</evidence>
<reference evidence="3" key="1">
    <citation type="submission" date="2023-07" db="EMBL/GenBank/DDBJ databases">
        <title>Lacticaseibacillus paracasei KCKM 0992.</title>
        <authorList>
            <person name="Kim T.W."/>
        </authorList>
    </citation>
    <scope>NUCLEOTIDE SEQUENCE [LARGE SCALE GENOMIC DNA]</scope>
    <source>
        <strain evidence="3">KCKM 0992</strain>
    </source>
</reference>
<keyword evidence="1" id="KW-1133">Transmembrane helix</keyword>
<dbReference type="RefSeq" id="WP_194959314.1">
    <property type="nucleotide sequence ID" value="NZ_CP169573.1"/>
</dbReference>
<feature type="transmembrane region" description="Helical" evidence="1">
    <location>
        <begin position="62"/>
        <end position="83"/>
    </location>
</feature>
<comment type="caution">
    <text evidence="2">The sequence shown here is derived from an EMBL/GenBank/DDBJ whole genome shotgun (WGS) entry which is preliminary data.</text>
</comment>
<sequence>MSHLKKTHDKHAINLIIVGLSFVFSMFLISQNFQNIFALSTPLELFTSGSSKQLLANITTKYFPSLVISLIMAIIMFVSFISIRLLFKDGYPSSFGYSISLIVIVLEILSISSLLLLLNLSQLEFSHFSILQNAWLAPIVQLIFLMFFGGSFVATLITIIDYRKQHSI</sequence>
<organism evidence="2 3">
    <name type="scientific">Lacticaseibacillus paracasei</name>
    <name type="common">Lactobacillus paracasei</name>
    <dbReference type="NCBI Taxonomy" id="1597"/>
    <lineage>
        <taxon>Bacteria</taxon>
        <taxon>Bacillati</taxon>
        <taxon>Bacillota</taxon>
        <taxon>Bacilli</taxon>
        <taxon>Lactobacillales</taxon>
        <taxon>Lactobacillaceae</taxon>
        <taxon>Lacticaseibacillus</taxon>
    </lineage>
</organism>
<evidence type="ECO:0008006" key="4">
    <source>
        <dbReference type="Google" id="ProtNLM"/>
    </source>
</evidence>
<keyword evidence="2" id="KW-0614">Plasmid</keyword>
<dbReference type="AlphaFoldDB" id="A0ABD5D445"/>
<keyword evidence="1" id="KW-0472">Membrane</keyword>
<evidence type="ECO:0000256" key="1">
    <source>
        <dbReference type="SAM" id="Phobius"/>
    </source>
</evidence>
<feature type="transmembrane region" description="Helical" evidence="1">
    <location>
        <begin position="95"/>
        <end position="118"/>
    </location>
</feature>